<reference evidence="1 2" key="1">
    <citation type="journal article" date="2022" name="bioRxiv">
        <title>The genome of the oomycete Peronosclerospora sorghi, a cosmopolitan pathogen of maize and sorghum, is inflated with dispersed pseudogenes.</title>
        <authorList>
            <person name="Fletcher K."/>
            <person name="Martin F."/>
            <person name="Isakeit T."/>
            <person name="Cavanaugh K."/>
            <person name="Magill C."/>
            <person name="Michelmore R."/>
        </authorList>
    </citation>
    <scope>NUCLEOTIDE SEQUENCE [LARGE SCALE GENOMIC DNA]</scope>
    <source>
        <strain evidence="1">P6</strain>
    </source>
</reference>
<name>A0ACC0WE21_9STRA</name>
<sequence length="77" mass="8532">MVNACGMTSFVKAGSPLHTTKEGYQIRASAFWTECLRHEMLAFVVIGASMQKVAHNASEKYKEGKFILELAKTDQPP</sequence>
<gene>
    <name evidence="1" type="ORF">PsorP6_017193</name>
</gene>
<dbReference type="Proteomes" id="UP001163321">
    <property type="component" value="Chromosome 2"/>
</dbReference>
<keyword evidence="2" id="KW-1185">Reference proteome</keyword>
<accession>A0ACC0WE21</accession>
<organism evidence="1 2">
    <name type="scientific">Peronosclerospora sorghi</name>
    <dbReference type="NCBI Taxonomy" id="230839"/>
    <lineage>
        <taxon>Eukaryota</taxon>
        <taxon>Sar</taxon>
        <taxon>Stramenopiles</taxon>
        <taxon>Oomycota</taxon>
        <taxon>Peronosporomycetes</taxon>
        <taxon>Peronosporales</taxon>
        <taxon>Peronosporaceae</taxon>
        <taxon>Peronosclerospora</taxon>
    </lineage>
</organism>
<proteinExistence type="predicted"/>
<protein>
    <submittedName>
        <fullName evidence="1">Uncharacterized protein</fullName>
    </submittedName>
</protein>
<evidence type="ECO:0000313" key="2">
    <source>
        <dbReference type="Proteomes" id="UP001163321"/>
    </source>
</evidence>
<comment type="caution">
    <text evidence="1">The sequence shown here is derived from an EMBL/GenBank/DDBJ whole genome shotgun (WGS) entry which is preliminary data.</text>
</comment>
<dbReference type="EMBL" id="CM047581">
    <property type="protein sequence ID" value="KAI9917002.1"/>
    <property type="molecule type" value="Genomic_DNA"/>
</dbReference>
<evidence type="ECO:0000313" key="1">
    <source>
        <dbReference type="EMBL" id="KAI9917002.1"/>
    </source>
</evidence>